<dbReference type="Proteomes" id="UP000182241">
    <property type="component" value="Unassembled WGS sequence"/>
</dbReference>
<proteinExistence type="inferred from homology"/>
<dbReference type="EMBL" id="FNSA01000003">
    <property type="protein sequence ID" value="SEC08888.1"/>
    <property type="molecule type" value="Genomic_DNA"/>
</dbReference>
<dbReference type="InterPro" id="IPR043129">
    <property type="entry name" value="ATPase_NBD"/>
</dbReference>
<keyword evidence="2" id="KW-0808">Transferase</keyword>
<keyword evidence="3" id="KW-1185">Reference proteome</keyword>
<dbReference type="Pfam" id="PF00480">
    <property type="entry name" value="ROK"/>
    <property type="match status" value="1"/>
</dbReference>
<accession>A0A1H4PNQ0</accession>
<dbReference type="CDD" id="cd23763">
    <property type="entry name" value="ASKHA_ATPase_ROK"/>
    <property type="match status" value="1"/>
</dbReference>
<dbReference type="AlphaFoldDB" id="A0A1H4PNQ0"/>
<evidence type="ECO:0000313" key="2">
    <source>
        <dbReference type="EMBL" id="SEC08888.1"/>
    </source>
</evidence>
<dbReference type="OrthoDB" id="8772678at2"/>
<dbReference type="PANTHER" id="PTHR18964">
    <property type="entry name" value="ROK (REPRESSOR, ORF, KINASE) FAMILY"/>
    <property type="match status" value="1"/>
</dbReference>
<reference evidence="3" key="1">
    <citation type="submission" date="2016-10" db="EMBL/GenBank/DDBJ databases">
        <authorList>
            <person name="Varghese N."/>
            <person name="Submissions S."/>
        </authorList>
    </citation>
    <scope>NUCLEOTIDE SEQUENCE [LARGE SCALE GENOMIC DNA]</scope>
    <source>
        <strain evidence="3">DSM 44234</strain>
    </source>
</reference>
<comment type="similarity">
    <text evidence="1">Belongs to the ROK (NagC/XylR) family.</text>
</comment>
<dbReference type="RefSeq" id="WP_068741099.1">
    <property type="nucleotide sequence ID" value="NZ_FNSA01000003.1"/>
</dbReference>
<organism evidence="2 3">
    <name type="scientific">Tsukamurella tyrosinosolvens</name>
    <dbReference type="NCBI Taxonomy" id="57704"/>
    <lineage>
        <taxon>Bacteria</taxon>
        <taxon>Bacillati</taxon>
        <taxon>Actinomycetota</taxon>
        <taxon>Actinomycetes</taxon>
        <taxon>Mycobacteriales</taxon>
        <taxon>Tsukamurellaceae</taxon>
        <taxon>Tsukamurella</taxon>
    </lineage>
</organism>
<evidence type="ECO:0000256" key="1">
    <source>
        <dbReference type="ARBA" id="ARBA00006479"/>
    </source>
</evidence>
<dbReference type="PANTHER" id="PTHR18964:SF169">
    <property type="entry name" value="N-ACETYLMANNOSAMINE KINASE"/>
    <property type="match status" value="1"/>
</dbReference>
<protein>
    <submittedName>
        <fullName evidence="2">Glucokinase</fullName>
    </submittedName>
</protein>
<dbReference type="Gene3D" id="3.30.420.40">
    <property type="match status" value="2"/>
</dbReference>
<dbReference type="SUPFAM" id="SSF53067">
    <property type="entry name" value="Actin-like ATPase domain"/>
    <property type="match status" value="1"/>
</dbReference>
<dbReference type="GO" id="GO:0016301">
    <property type="term" value="F:kinase activity"/>
    <property type="evidence" value="ECO:0007669"/>
    <property type="project" value="UniProtKB-KW"/>
</dbReference>
<evidence type="ECO:0000313" key="3">
    <source>
        <dbReference type="Proteomes" id="UP000182241"/>
    </source>
</evidence>
<gene>
    <name evidence="2" type="ORF">SAMN04489793_1498</name>
</gene>
<sequence length="301" mass="29638">MTVLAVDLGGTKVAAALVEADGTVVEASRHRAPTGPDATTAELEAAIAGVVRDALAAADGPVQGVGLAAAGPVDDATGTTSPINLEALHGFPLRDLVADAAGGLPVEFRRDGVAIVLGEHWLGAARGHDDALGMVVSTGIGGGFVVGGRALVGNAGHIGQVELSGYTGSESLGRTTMLESVASGPHTVEWARTQGFTGETGEDLGAAYRAGDAVAVAAVRRCAAAVGQGIGSAVALVPVSVVVLGGGFTRVADDFVDQVQGAVAAHPLPYVAAARVVPAGLGGDAPLVGAAALVYRRDLLP</sequence>
<dbReference type="STRING" id="57704.SAMN04489793_1498"/>
<name>A0A1H4PNQ0_TSUTY</name>
<dbReference type="InterPro" id="IPR000600">
    <property type="entry name" value="ROK"/>
</dbReference>
<keyword evidence="2" id="KW-0418">Kinase</keyword>